<sequence length="68" mass="7501">MQPHEGLDLGLRLLVSELGSSELFFKSINLALRCFELVAEGIVIAECPDDLRVDWRATGFFALGHALV</sequence>
<dbReference type="EMBL" id="LJCR01000010">
    <property type="protein sequence ID" value="KPV54866.1"/>
    <property type="molecule type" value="Genomic_DNA"/>
</dbReference>
<keyword evidence="2" id="KW-1185">Reference proteome</keyword>
<organism evidence="1 2">
    <name type="scientific">Kouleothrix aurantiaca</name>
    <dbReference type="NCBI Taxonomy" id="186479"/>
    <lineage>
        <taxon>Bacteria</taxon>
        <taxon>Bacillati</taxon>
        <taxon>Chloroflexota</taxon>
        <taxon>Chloroflexia</taxon>
        <taxon>Chloroflexales</taxon>
        <taxon>Roseiflexineae</taxon>
        <taxon>Roseiflexaceae</taxon>
        <taxon>Kouleothrix</taxon>
    </lineage>
</organism>
<reference evidence="1 2" key="1">
    <citation type="submission" date="2015-09" db="EMBL/GenBank/DDBJ databases">
        <title>Draft genome sequence of Kouleothrix aurantiaca JCM 19913.</title>
        <authorList>
            <person name="Hemp J."/>
        </authorList>
    </citation>
    <scope>NUCLEOTIDE SEQUENCE [LARGE SCALE GENOMIC DNA]</scope>
    <source>
        <strain evidence="1 2">COM-B</strain>
    </source>
</reference>
<evidence type="ECO:0000313" key="1">
    <source>
        <dbReference type="EMBL" id="KPV54866.1"/>
    </source>
</evidence>
<gene>
    <name evidence="1" type="ORF">SE17_01070</name>
</gene>
<dbReference type="Proteomes" id="UP000050509">
    <property type="component" value="Unassembled WGS sequence"/>
</dbReference>
<comment type="caution">
    <text evidence="1">The sequence shown here is derived from an EMBL/GenBank/DDBJ whole genome shotgun (WGS) entry which is preliminary data.</text>
</comment>
<proteinExistence type="predicted"/>
<accession>A0A0P9DH91</accession>
<evidence type="ECO:0000313" key="2">
    <source>
        <dbReference type="Proteomes" id="UP000050509"/>
    </source>
</evidence>
<name>A0A0P9DH91_9CHLR</name>
<dbReference type="AlphaFoldDB" id="A0A0P9DH91"/>
<protein>
    <submittedName>
        <fullName evidence="1">Uncharacterized protein</fullName>
    </submittedName>
</protein>